<dbReference type="Pfam" id="PF00550">
    <property type="entry name" value="PP-binding"/>
    <property type="match status" value="1"/>
</dbReference>
<dbReference type="STRING" id="460265.Mnod_4417"/>
<dbReference type="OrthoDB" id="8250336at2"/>
<reference evidence="2 3" key="1">
    <citation type="submission" date="2009-01" db="EMBL/GenBank/DDBJ databases">
        <title>Complete sequence of chromosome of Methylobacterium nodulans ORS 2060.</title>
        <authorList>
            <consortium name="US DOE Joint Genome Institute"/>
            <person name="Lucas S."/>
            <person name="Copeland A."/>
            <person name="Lapidus A."/>
            <person name="Glavina del Rio T."/>
            <person name="Dalin E."/>
            <person name="Tice H."/>
            <person name="Bruce D."/>
            <person name="Goodwin L."/>
            <person name="Pitluck S."/>
            <person name="Sims D."/>
            <person name="Brettin T."/>
            <person name="Detter J.C."/>
            <person name="Han C."/>
            <person name="Larimer F."/>
            <person name="Land M."/>
            <person name="Hauser L."/>
            <person name="Kyrpides N."/>
            <person name="Ivanova N."/>
            <person name="Marx C.J."/>
            <person name="Richardson P."/>
        </authorList>
    </citation>
    <scope>NUCLEOTIDE SEQUENCE [LARGE SCALE GENOMIC DNA]</scope>
    <source>
        <strain evidence="3">LMG 21967 / CNCM I-2342 / ORS 2060</strain>
    </source>
</reference>
<dbReference type="AlphaFoldDB" id="B8IBN4"/>
<dbReference type="Proteomes" id="UP000008207">
    <property type="component" value="Chromosome"/>
</dbReference>
<evidence type="ECO:0000259" key="1">
    <source>
        <dbReference type="PROSITE" id="PS50075"/>
    </source>
</evidence>
<dbReference type="eggNOG" id="COG0236">
    <property type="taxonomic scope" value="Bacteria"/>
</dbReference>
<accession>B8IBN4</accession>
<evidence type="ECO:0000313" key="3">
    <source>
        <dbReference type="Proteomes" id="UP000008207"/>
    </source>
</evidence>
<dbReference type="KEGG" id="mno:Mnod_4417"/>
<sequence>MPESSPPDVAARTASLVQGILAQKGIDRTPEADTILSEVGLTSLDLVNLMLAIEAEFDITIPASHLSPQSFRTLNTITEMVRAVRGTATLAA</sequence>
<dbReference type="SUPFAM" id="SSF47336">
    <property type="entry name" value="ACP-like"/>
    <property type="match status" value="1"/>
</dbReference>
<proteinExistence type="predicted"/>
<evidence type="ECO:0000313" key="2">
    <source>
        <dbReference type="EMBL" id="ACL59288.1"/>
    </source>
</evidence>
<feature type="domain" description="Carrier" evidence="1">
    <location>
        <begin position="7"/>
        <end position="88"/>
    </location>
</feature>
<dbReference type="PROSITE" id="PS50075">
    <property type="entry name" value="CARRIER"/>
    <property type="match status" value="1"/>
</dbReference>
<dbReference type="InterPro" id="IPR009081">
    <property type="entry name" value="PP-bd_ACP"/>
</dbReference>
<organism evidence="2 3">
    <name type="scientific">Methylobacterium nodulans (strain LMG 21967 / CNCM I-2342 / ORS 2060)</name>
    <dbReference type="NCBI Taxonomy" id="460265"/>
    <lineage>
        <taxon>Bacteria</taxon>
        <taxon>Pseudomonadati</taxon>
        <taxon>Pseudomonadota</taxon>
        <taxon>Alphaproteobacteria</taxon>
        <taxon>Hyphomicrobiales</taxon>
        <taxon>Methylobacteriaceae</taxon>
        <taxon>Methylobacterium</taxon>
    </lineage>
</organism>
<dbReference type="InterPro" id="IPR036736">
    <property type="entry name" value="ACP-like_sf"/>
</dbReference>
<protein>
    <recommendedName>
        <fullName evidence="1">Carrier domain-containing protein</fullName>
    </recommendedName>
</protein>
<gene>
    <name evidence="2" type="ordered locus">Mnod_4417</name>
</gene>
<dbReference type="HOGENOM" id="CLU_2435073_0_0_5"/>
<dbReference type="RefSeq" id="WP_015930928.1">
    <property type="nucleotide sequence ID" value="NC_011894.1"/>
</dbReference>
<keyword evidence="3" id="KW-1185">Reference proteome</keyword>
<name>B8IBN4_METNO</name>
<dbReference type="Gene3D" id="1.10.1200.10">
    <property type="entry name" value="ACP-like"/>
    <property type="match status" value="1"/>
</dbReference>
<dbReference type="EMBL" id="CP001349">
    <property type="protein sequence ID" value="ACL59288.1"/>
    <property type="molecule type" value="Genomic_DNA"/>
</dbReference>